<name>A0A803QHC9_CANSA</name>
<dbReference type="EMBL" id="UZAU01000738">
    <property type="status" value="NOT_ANNOTATED_CDS"/>
    <property type="molecule type" value="Genomic_DNA"/>
</dbReference>
<organism evidence="2 3">
    <name type="scientific">Cannabis sativa</name>
    <name type="common">Hemp</name>
    <name type="synonym">Marijuana</name>
    <dbReference type="NCBI Taxonomy" id="3483"/>
    <lineage>
        <taxon>Eukaryota</taxon>
        <taxon>Viridiplantae</taxon>
        <taxon>Streptophyta</taxon>
        <taxon>Embryophyta</taxon>
        <taxon>Tracheophyta</taxon>
        <taxon>Spermatophyta</taxon>
        <taxon>Magnoliopsida</taxon>
        <taxon>eudicotyledons</taxon>
        <taxon>Gunneridae</taxon>
        <taxon>Pentapetalae</taxon>
        <taxon>rosids</taxon>
        <taxon>fabids</taxon>
        <taxon>Rosales</taxon>
        <taxon>Cannabaceae</taxon>
        <taxon>Cannabis</taxon>
    </lineage>
</organism>
<evidence type="ECO:0000313" key="2">
    <source>
        <dbReference type="EnsemblPlants" id="cds.evm.model.09.785"/>
    </source>
</evidence>
<feature type="domain" description="Transposase-associated" evidence="1">
    <location>
        <begin position="3"/>
        <end position="76"/>
    </location>
</feature>
<sequence length="215" mass="24705">MDRHWINIPNKLSAEYAAGMNEFISVARHSMDSNGMVLCPCCRCVNKKSQYMHVIKLHLIIHGFLSSYTRWYHHGEQIEEVEDEGLFDTEDNVEDSNHDDLDAGLHDDIGSKYFDIGPTSDFNDESPFNVDDKYDALFESLHKSFDDLLEFLREILPEGNHCPMNYYQTRKLLCEVGLGYEQIDVCQYDCALFYGEYENAVSCPVCSVLSISVDD</sequence>
<dbReference type="AlphaFoldDB" id="A0A803QHC9"/>
<dbReference type="InterPro" id="IPR029480">
    <property type="entry name" value="Transpos_assoc"/>
</dbReference>
<dbReference type="Pfam" id="PF13963">
    <property type="entry name" value="Transpos_assoc"/>
    <property type="match status" value="1"/>
</dbReference>
<proteinExistence type="predicted"/>
<evidence type="ECO:0000259" key="1">
    <source>
        <dbReference type="Pfam" id="PF13963"/>
    </source>
</evidence>
<dbReference type="Gramene" id="evm.model.09.785">
    <property type="protein sequence ID" value="cds.evm.model.09.785"/>
    <property type="gene ID" value="evm.TU.09.785"/>
</dbReference>
<reference evidence="2" key="1">
    <citation type="submission" date="2018-11" db="EMBL/GenBank/DDBJ databases">
        <authorList>
            <person name="Grassa J C."/>
        </authorList>
    </citation>
    <scope>NUCLEOTIDE SEQUENCE [LARGE SCALE GENOMIC DNA]</scope>
</reference>
<dbReference type="Proteomes" id="UP000596661">
    <property type="component" value="Chromosome 9"/>
</dbReference>
<accession>A0A803QHC9</accession>
<keyword evidence="3" id="KW-1185">Reference proteome</keyword>
<reference evidence="2" key="2">
    <citation type="submission" date="2021-03" db="UniProtKB">
        <authorList>
            <consortium name="EnsemblPlants"/>
        </authorList>
    </citation>
    <scope>IDENTIFICATION</scope>
</reference>
<evidence type="ECO:0000313" key="3">
    <source>
        <dbReference type="Proteomes" id="UP000596661"/>
    </source>
</evidence>
<dbReference type="EnsemblPlants" id="evm.model.09.785">
    <property type="protein sequence ID" value="cds.evm.model.09.785"/>
    <property type="gene ID" value="evm.TU.09.785"/>
</dbReference>
<dbReference type="PANTHER" id="PTHR10775:SF181">
    <property type="entry name" value="TRANSPOSON, EN_SPM-LIKE, TRANSPOSASE-ASSOCIATED DOMAIN PROTEIN-RELATED"/>
    <property type="match status" value="1"/>
</dbReference>
<protein>
    <recommendedName>
        <fullName evidence="1">Transposase-associated domain-containing protein</fullName>
    </recommendedName>
</protein>
<dbReference type="OMA" id="LWYHHGE"/>
<dbReference type="PANTHER" id="PTHR10775">
    <property type="entry name" value="OS08G0208400 PROTEIN"/>
    <property type="match status" value="1"/>
</dbReference>